<evidence type="ECO:0000313" key="2">
    <source>
        <dbReference type="EMBL" id="KAH7061255.1"/>
    </source>
</evidence>
<name>A0ABQ8GNC4_9PEZI</name>
<sequence length="91" mass="10328">MKASRRCGNGTSQTISPETHRTKFRNGYFPTTSYSHLHCLPKHNTTLPFHDACVAALAHLGERQTEVHFSLNSHLCGIWRYCVRSTEAARK</sequence>
<reference evidence="2 3" key="1">
    <citation type="journal article" date="2021" name="Nat. Commun.">
        <title>Genetic determinants of endophytism in the Arabidopsis root mycobiome.</title>
        <authorList>
            <person name="Mesny F."/>
            <person name="Miyauchi S."/>
            <person name="Thiergart T."/>
            <person name="Pickel B."/>
            <person name="Atanasova L."/>
            <person name="Karlsson M."/>
            <person name="Huettel B."/>
            <person name="Barry K.W."/>
            <person name="Haridas S."/>
            <person name="Chen C."/>
            <person name="Bauer D."/>
            <person name="Andreopoulos W."/>
            <person name="Pangilinan J."/>
            <person name="LaButti K."/>
            <person name="Riley R."/>
            <person name="Lipzen A."/>
            <person name="Clum A."/>
            <person name="Drula E."/>
            <person name="Henrissat B."/>
            <person name="Kohler A."/>
            <person name="Grigoriev I.V."/>
            <person name="Martin F.M."/>
            <person name="Hacquard S."/>
        </authorList>
    </citation>
    <scope>NUCLEOTIDE SEQUENCE [LARGE SCALE GENOMIC DNA]</scope>
    <source>
        <strain evidence="2 3">MPI-SDFR-AT-0080</strain>
    </source>
</reference>
<organism evidence="2 3">
    <name type="scientific">Macrophomina phaseolina</name>
    <dbReference type="NCBI Taxonomy" id="35725"/>
    <lineage>
        <taxon>Eukaryota</taxon>
        <taxon>Fungi</taxon>
        <taxon>Dikarya</taxon>
        <taxon>Ascomycota</taxon>
        <taxon>Pezizomycotina</taxon>
        <taxon>Dothideomycetes</taxon>
        <taxon>Dothideomycetes incertae sedis</taxon>
        <taxon>Botryosphaeriales</taxon>
        <taxon>Botryosphaeriaceae</taxon>
        <taxon>Macrophomina</taxon>
    </lineage>
</organism>
<feature type="region of interest" description="Disordered" evidence="1">
    <location>
        <begin position="1"/>
        <end position="21"/>
    </location>
</feature>
<protein>
    <submittedName>
        <fullName evidence="2">Uncharacterized protein</fullName>
    </submittedName>
</protein>
<dbReference type="EMBL" id="JAGTJR010000004">
    <property type="protein sequence ID" value="KAH7061255.1"/>
    <property type="molecule type" value="Genomic_DNA"/>
</dbReference>
<dbReference type="Proteomes" id="UP000774617">
    <property type="component" value="Unassembled WGS sequence"/>
</dbReference>
<keyword evidence="3" id="KW-1185">Reference proteome</keyword>
<proteinExistence type="predicted"/>
<comment type="caution">
    <text evidence="2">The sequence shown here is derived from an EMBL/GenBank/DDBJ whole genome shotgun (WGS) entry which is preliminary data.</text>
</comment>
<accession>A0ABQ8GNC4</accession>
<evidence type="ECO:0000256" key="1">
    <source>
        <dbReference type="SAM" id="MobiDB-lite"/>
    </source>
</evidence>
<gene>
    <name evidence="2" type="ORF">B0J12DRAFT_287673</name>
</gene>
<evidence type="ECO:0000313" key="3">
    <source>
        <dbReference type="Proteomes" id="UP000774617"/>
    </source>
</evidence>